<dbReference type="EMBL" id="NBSK02000009">
    <property type="protein sequence ID" value="KAJ0187735.1"/>
    <property type="molecule type" value="Genomic_DNA"/>
</dbReference>
<organism evidence="1 2">
    <name type="scientific">Lactuca sativa</name>
    <name type="common">Garden lettuce</name>
    <dbReference type="NCBI Taxonomy" id="4236"/>
    <lineage>
        <taxon>Eukaryota</taxon>
        <taxon>Viridiplantae</taxon>
        <taxon>Streptophyta</taxon>
        <taxon>Embryophyta</taxon>
        <taxon>Tracheophyta</taxon>
        <taxon>Spermatophyta</taxon>
        <taxon>Magnoliopsida</taxon>
        <taxon>eudicotyledons</taxon>
        <taxon>Gunneridae</taxon>
        <taxon>Pentapetalae</taxon>
        <taxon>asterids</taxon>
        <taxon>campanulids</taxon>
        <taxon>Asterales</taxon>
        <taxon>Asteraceae</taxon>
        <taxon>Cichorioideae</taxon>
        <taxon>Cichorieae</taxon>
        <taxon>Lactucinae</taxon>
        <taxon>Lactuca</taxon>
    </lineage>
</organism>
<dbReference type="Proteomes" id="UP000235145">
    <property type="component" value="Unassembled WGS sequence"/>
</dbReference>
<reference evidence="1 2" key="1">
    <citation type="journal article" date="2017" name="Nat. Commun.">
        <title>Genome assembly with in vitro proximity ligation data and whole-genome triplication in lettuce.</title>
        <authorList>
            <person name="Reyes-Chin-Wo S."/>
            <person name="Wang Z."/>
            <person name="Yang X."/>
            <person name="Kozik A."/>
            <person name="Arikit S."/>
            <person name="Song C."/>
            <person name="Xia L."/>
            <person name="Froenicke L."/>
            <person name="Lavelle D.O."/>
            <person name="Truco M.J."/>
            <person name="Xia R."/>
            <person name="Zhu S."/>
            <person name="Xu C."/>
            <person name="Xu H."/>
            <person name="Xu X."/>
            <person name="Cox K."/>
            <person name="Korf I."/>
            <person name="Meyers B.C."/>
            <person name="Michelmore R.W."/>
        </authorList>
    </citation>
    <scope>NUCLEOTIDE SEQUENCE [LARGE SCALE GENOMIC DNA]</scope>
    <source>
        <strain evidence="2">cv. Salinas</strain>
        <tissue evidence="1">Seedlings</tissue>
    </source>
</reference>
<sequence length="199" mass="22363">MLGRYNLQEGDYVLDYIIIWIFIDVTLQNSTGESDEGVNFTSISAATGVSELQQMWKQRTISPTLPLSRQDLVSWKMSLDKRLLPVLDVPDKKIEEPHNDISRSINFVLSAKFEPENQVGSSDTLCSIECNDVLDNIDDVDGIHEIDENFLVELDAVCGFNVNDLASTSNEIEHDPHAYDHVLETKLSADEDSYPKDLG</sequence>
<keyword evidence="2" id="KW-1185">Reference proteome</keyword>
<evidence type="ECO:0000313" key="2">
    <source>
        <dbReference type="Proteomes" id="UP000235145"/>
    </source>
</evidence>
<evidence type="ECO:0000313" key="1">
    <source>
        <dbReference type="EMBL" id="KAJ0187735.1"/>
    </source>
</evidence>
<protein>
    <submittedName>
        <fullName evidence="1">Uncharacterized protein</fullName>
    </submittedName>
</protein>
<name>A0A9R1WRX9_LACSA</name>
<proteinExistence type="predicted"/>
<dbReference type="AlphaFoldDB" id="A0A9R1WRX9"/>
<accession>A0A9R1WRX9</accession>
<gene>
    <name evidence="1" type="ORF">LSAT_V11C900501640</name>
</gene>
<comment type="caution">
    <text evidence="1">The sequence shown here is derived from an EMBL/GenBank/DDBJ whole genome shotgun (WGS) entry which is preliminary data.</text>
</comment>